<reference evidence="3" key="1">
    <citation type="journal article" date="2019" name="Int. J. Syst. Evol. Microbiol.">
        <title>The Global Catalogue of Microorganisms (GCM) 10K type strain sequencing project: providing services to taxonomists for standard genome sequencing and annotation.</title>
        <authorList>
            <consortium name="The Broad Institute Genomics Platform"/>
            <consortium name="The Broad Institute Genome Sequencing Center for Infectious Disease"/>
            <person name="Wu L."/>
            <person name="Ma J."/>
        </authorList>
    </citation>
    <scope>NUCLEOTIDE SEQUENCE [LARGE SCALE GENOMIC DNA]</scope>
    <source>
        <strain evidence="3">JCM 3115</strain>
    </source>
</reference>
<organism evidence="2 3">
    <name type="scientific">Streptosporangium pseudovulgare</name>
    <dbReference type="NCBI Taxonomy" id="35765"/>
    <lineage>
        <taxon>Bacteria</taxon>
        <taxon>Bacillati</taxon>
        <taxon>Actinomycetota</taxon>
        <taxon>Actinomycetes</taxon>
        <taxon>Streptosporangiales</taxon>
        <taxon>Streptosporangiaceae</taxon>
        <taxon>Streptosporangium</taxon>
    </lineage>
</organism>
<name>A0ABQ2RH99_9ACTN</name>
<feature type="region of interest" description="Disordered" evidence="1">
    <location>
        <begin position="1"/>
        <end position="31"/>
    </location>
</feature>
<dbReference type="EMBL" id="BMQJ01000030">
    <property type="protein sequence ID" value="GGQ32197.1"/>
    <property type="molecule type" value="Genomic_DNA"/>
</dbReference>
<accession>A0ABQ2RH99</accession>
<proteinExistence type="predicted"/>
<keyword evidence="3" id="KW-1185">Reference proteome</keyword>
<evidence type="ECO:0000313" key="3">
    <source>
        <dbReference type="Proteomes" id="UP000611554"/>
    </source>
</evidence>
<evidence type="ECO:0000313" key="2">
    <source>
        <dbReference type="EMBL" id="GGQ32197.1"/>
    </source>
</evidence>
<dbReference type="Proteomes" id="UP000611554">
    <property type="component" value="Unassembled WGS sequence"/>
</dbReference>
<sequence>MVCRPAAARPDRRIRLPEADERPGARAAHNDVPKSTVIAKAALAVPMTTVTEITMAAALSLPACFTAAHRPPG</sequence>
<evidence type="ECO:0000256" key="1">
    <source>
        <dbReference type="SAM" id="MobiDB-lite"/>
    </source>
</evidence>
<protein>
    <submittedName>
        <fullName evidence="2">Uncharacterized protein</fullName>
    </submittedName>
</protein>
<gene>
    <name evidence="2" type="ORF">GCM10010140_72870</name>
</gene>
<feature type="compositionally biased region" description="Basic and acidic residues" evidence="1">
    <location>
        <begin position="9"/>
        <end position="31"/>
    </location>
</feature>
<comment type="caution">
    <text evidence="2">The sequence shown here is derived from an EMBL/GenBank/DDBJ whole genome shotgun (WGS) entry which is preliminary data.</text>
</comment>